<feature type="region of interest" description="Disordered" evidence="5">
    <location>
        <begin position="693"/>
        <end position="736"/>
    </location>
</feature>
<feature type="region of interest" description="Disordered" evidence="5">
    <location>
        <begin position="564"/>
        <end position="604"/>
    </location>
</feature>
<feature type="compositionally biased region" description="Low complexity" evidence="5">
    <location>
        <begin position="186"/>
        <end position="202"/>
    </location>
</feature>
<dbReference type="PANTHER" id="PTHR46203">
    <property type="entry name" value="PROBABLE PEPTIDE CHAIN RELEASE FACTOR C12ORF65"/>
    <property type="match status" value="1"/>
</dbReference>
<dbReference type="InterPro" id="IPR052405">
    <property type="entry name" value="Mito_Transl_Release_Factor"/>
</dbReference>
<dbReference type="RefSeq" id="XP_009497077.1">
    <property type="nucleotide sequence ID" value="XM_009498802.1"/>
</dbReference>
<feature type="region of interest" description="Disordered" evidence="5">
    <location>
        <begin position="61"/>
        <end position="85"/>
    </location>
</feature>
<proteinExistence type="inferred from homology"/>
<feature type="domain" description="Prokaryotic-type class I peptide chain release factors" evidence="6">
    <location>
        <begin position="86"/>
        <end position="179"/>
    </location>
</feature>
<feature type="compositionally biased region" description="Low complexity" evidence="5">
    <location>
        <begin position="61"/>
        <end position="72"/>
    </location>
</feature>
<organism evidence="7">
    <name type="scientific">Fonticula alba</name>
    <name type="common">Slime mold</name>
    <dbReference type="NCBI Taxonomy" id="691883"/>
    <lineage>
        <taxon>Eukaryota</taxon>
        <taxon>Rotosphaerida</taxon>
        <taxon>Fonticulaceae</taxon>
        <taxon>Fonticula</taxon>
    </lineage>
</organism>
<dbReference type="Pfam" id="PF00472">
    <property type="entry name" value="RF-1"/>
    <property type="match status" value="1"/>
</dbReference>
<feature type="region of interest" description="Disordered" evidence="5">
    <location>
        <begin position="656"/>
        <end position="675"/>
    </location>
</feature>
<comment type="subcellular location">
    <subcellularLocation>
        <location evidence="1">Mitochondrion</location>
    </subcellularLocation>
</comment>
<dbReference type="eggNOG" id="KOG2726">
    <property type="taxonomic scope" value="Eukaryota"/>
</dbReference>
<evidence type="ECO:0000256" key="1">
    <source>
        <dbReference type="ARBA" id="ARBA00004173"/>
    </source>
</evidence>
<protein>
    <recommendedName>
        <fullName evidence="6">Prokaryotic-type class I peptide chain release factors domain-containing protein</fullName>
    </recommendedName>
</protein>
<comment type="similarity">
    <text evidence="2">Belongs to the prokaryotic/mitochondrial release factor family.</text>
</comment>
<feature type="region of interest" description="Disordered" evidence="5">
    <location>
        <begin position="159"/>
        <end position="298"/>
    </location>
</feature>
<keyword evidence="8" id="KW-1185">Reference proteome</keyword>
<evidence type="ECO:0000256" key="3">
    <source>
        <dbReference type="ARBA" id="ARBA00022946"/>
    </source>
</evidence>
<dbReference type="Gene3D" id="3.30.160.20">
    <property type="match status" value="1"/>
</dbReference>
<feature type="compositionally biased region" description="Gly residues" evidence="5">
    <location>
        <begin position="695"/>
        <end position="725"/>
    </location>
</feature>
<evidence type="ECO:0000256" key="5">
    <source>
        <dbReference type="SAM" id="MobiDB-lite"/>
    </source>
</evidence>
<dbReference type="AlphaFoldDB" id="A0A058Z307"/>
<evidence type="ECO:0000256" key="4">
    <source>
        <dbReference type="ARBA" id="ARBA00023128"/>
    </source>
</evidence>
<name>A0A058Z307_FONAL</name>
<reference evidence="7" key="1">
    <citation type="submission" date="2013-04" db="EMBL/GenBank/DDBJ databases">
        <title>The Genome Sequence of Fonticula alba ATCC 38817.</title>
        <authorList>
            <consortium name="The Broad Institute Genomics Platform"/>
            <person name="Russ C."/>
            <person name="Cuomo C."/>
            <person name="Burger G."/>
            <person name="Gray M.W."/>
            <person name="Holland P.W.H."/>
            <person name="King N."/>
            <person name="Lang F.B.F."/>
            <person name="Roger A.J."/>
            <person name="Ruiz-Trillo I."/>
            <person name="Brown M."/>
            <person name="Walker B."/>
            <person name="Young S."/>
            <person name="Zeng Q."/>
            <person name="Gargeya S."/>
            <person name="Fitzgerald M."/>
            <person name="Haas B."/>
            <person name="Abouelleil A."/>
            <person name="Allen A.W."/>
            <person name="Alvarado L."/>
            <person name="Arachchi H.M."/>
            <person name="Berlin A.M."/>
            <person name="Chapman S.B."/>
            <person name="Gainer-Dewar J."/>
            <person name="Goldberg J."/>
            <person name="Griggs A."/>
            <person name="Gujja S."/>
            <person name="Hansen M."/>
            <person name="Howarth C."/>
            <person name="Imamovic A."/>
            <person name="Ireland A."/>
            <person name="Larimer J."/>
            <person name="McCowan C."/>
            <person name="Murphy C."/>
            <person name="Pearson M."/>
            <person name="Poon T.W."/>
            <person name="Priest M."/>
            <person name="Roberts A."/>
            <person name="Saif S."/>
            <person name="Shea T."/>
            <person name="Sisk P."/>
            <person name="Sykes S."/>
            <person name="Wortman J."/>
            <person name="Nusbaum C."/>
            <person name="Birren B."/>
        </authorList>
    </citation>
    <scope>NUCLEOTIDE SEQUENCE [LARGE SCALE GENOMIC DNA]</scope>
    <source>
        <strain evidence="7">ATCC 38817</strain>
    </source>
</reference>
<feature type="compositionally biased region" description="Pro residues" evidence="5">
    <location>
        <begin position="656"/>
        <end position="670"/>
    </location>
</feature>
<dbReference type="GO" id="GO:0003747">
    <property type="term" value="F:translation release factor activity"/>
    <property type="evidence" value="ECO:0007669"/>
    <property type="project" value="InterPro"/>
</dbReference>
<evidence type="ECO:0000313" key="8">
    <source>
        <dbReference type="Proteomes" id="UP000030693"/>
    </source>
</evidence>
<feature type="compositionally biased region" description="Basic and acidic residues" evidence="5">
    <location>
        <begin position="564"/>
        <end position="590"/>
    </location>
</feature>
<evidence type="ECO:0000313" key="7">
    <source>
        <dbReference type="EMBL" id="KCV68645.1"/>
    </source>
</evidence>
<keyword evidence="4" id="KW-0496">Mitochondrion</keyword>
<gene>
    <name evidence="7" type="ORF">H696_04936</name>
</gene>
<evidence type="ECO:0000256" key="2">
    <source>
        <dbReference type="ARBA" id="ARBA00010835"/>
    </source>
</evidence>
<keyword evidence="3" id="KW-0809">Transit peptide</keyword>
<dbReference type="GeneID" id="20529661"/>
<dbReference type="SUPFAM" id="SSF75620">
    <property type="entry name" value="Release factor"/>
    <property type="match status" value="1"/>
</dbReference>
<evidence type="ECO:0000259" key="6">
    <source>
        <dbReference type="Pfam" id="PF00472"/>
    </source>
</evidence>
<feature type="compositionally biased region" description="Basic residues" evidence="5">
    <location>
        <begin position="167"/>
        <end position="176"/>
    </location>
</feature>
<sequence length="881" mass="93955">MATRRLLPVGSGPSALGRLLTCSLGHSRPTALFSGSPLVRSFATGAAPMVDAAPAAEAALPGSADAASPPVARAKKPAKPPKPVPVKITLRDEDLQEQFVRGFGNGGQKVNKTSSCVILSHAPTGIVVKCQKTRSREQNRKEARKILIGLLDQRINGDLSKQARKMDKIRRRKSRADRRSRAKYDTATAAAGTAAGQAASVSDARDHDSDDDGGEEEYSDTEFDSDFDSDSDSASGPDSDAERADGRSSGPMIRTPGAAFAPSAPVLFSHPPPDRQDSAITSGLAQSPSEQADASDSEVPWDAHIPWDAHLYWDANVETLAGSPPGPTPSAADQTPVPVEGSGKPLDMVPEMLHSILGEAASRDIPEQDFNLADFLSEEDRLQLAQLQAREDQDKKAIQELSSLSDSPEALLQEAMLQVSQIYASQLAAAHSLVEVLREALAPLDTGIAPTPAAEDVEAPISLDLLMEILALVELMDSPARAAELHLANQRGRRTSSLPNIELPRDLSPEEQELVVLLPVIHDTLVERVAERLDAGAGRNYSGEELRQLSESLDWERGERARRLEAQRQKEQAALQEKERRAKEASERSRRGPPVRGARRLDRNQHTALEAAKPGPSPHGVSPEVLDILSGAMRGGAGGRMGNWPGLPPGMTAVMPPPAPQMPPSSPLTGPPRSASNRQMVDNLLQQARTLHQVGKGGQRGGASGGMRGGGGGRGGGARGGGGGRRYYSTSASAPPPSEGYVLRLLGTPTCQLCDLSAEALVAAAHRVFPRPADAPPARFGWEYRWPEHAPVHLERVDLTAEHFRGTPLQRRLILHVPVLLLADAKADSDAWTPACRLFPDALAHDLGLEVSRHRVSEEVARTLLETLAAGGSSDPDAEVD</sequence>
<feature type="compositionally biased region" description="Polar residues" evidence="5">
    <location>
        <begin position="278"/>
        <end position="294"/>
    </location>
</feature>
<dbReference type="InterPro" id="IPR000352">
    <property type="entry name" value="Pep_chain_release_fac_I"/>
</dbReference>
<dbReference type="EMBL" id="KB932208">
    <property type="protein sequence ID" value="KCV68645.1"/>
    <property type="molecule type" value="Genomic_DNA"/>
</dbReference>
<feature type="compositionally biased region" description="Acidic residues" evidence="5">
    <location>
        <begin position="209"/>
        <end position="231"/>
    </location>
</feature>
<dbReference type="STRING" id="691883.A0A058Z307"/>
<dbReference type="PANTHER" id="PTHR46203:SF1">
    <property type="entry name" value="MITOCHONDRIAL TRANSLATION RELEASE FACTOR IN RESCUE"/>
    <property type="match status" value="1"/>
</dbReference>
<dbReference type="InterPro" id="IPR045853">
    <property type="entry name" value="Pep_chain_release_fac_I_sf"/>
</dbReference>
<dbReference type="GO" id="GO:0005739">
    <property type="term" value="C:mitochondrion"/>
    <property type="evidence" value="ECO:0007669"/>
    <property type="project" value="UniProtKB-SubCell"/>
</dbReference>
<accession>A0A058Z307</accession>
<dbReference type="Proteomes" id="UP000030693">
    <property type="component" value="Unassembled WGS sequence"/>
</dbReference>
<dbReference type="OrthoDB" id="277888at2759"/>